<comment type="caution">
    <text evidence="1">The sequence shown here is derived from an EMBL/GenBank/DDBJ whole genome shotgun (WGS) entry which is preliminary data.</text>
</comment>
<dbReference type="AlphaFoldDB" id="A0A919AAJ9"/>
<dbReference type="Proteomes" id="UP000608024">
    <property type="component" value="Unassembled WGS sequence"/>
</dbReference>
<evidence type="ECO:0000313" key="2">
    <source>
        <dbReference type="Proteomes" id="UP000608024"/>
    </source>
</evidence>
<proteinExistence type="predicted"/>
<accession>A0A919AAJ9</accession>
<reference evidence="1" key="1">
    <citation type="journal article" date="2014" name="Int. J. Syst. Evol. Microbiol.">
        <title>Complete genome sequence of Corynebacterium casei LMG S-19264T (=DSM 44701T), isolated from a smear-ripened cheese.</title>
        <authorList>
            <consortium name="US DOE Joint Genome Institute (JGI-PGF)"/>
            <person name="Walter F."/>
            <person name="Albersmeier A."/>
            <person name="Kalinowski J."/>
            <person name="Ruckert C."/>
        </authorList>
    </citation>
    <scope>NUCLEOTIDE SEQUENCE</scope>
    <source>
        <strain evidence="1">JCM 4784</strain>
    </source>
</reference>
<reference evidence="1" key="2">
    <citation type="submission" date="2020-09" db="EMBL/GenBank/DDBJ databases">
        <authorList>
            <person name="Sun Q."/>
            <person name="Ohkuma M."/>
        </authorList>
    </citation>
    <scope>NUCLEOTIDE SEQUENCE</scope>
    <source>
        <strain evidence="1">JCM 4784</strain>
    </source>
</reference>
<name>A0A919AAJ9_9ACTN</name>
<organism evidence="1 2">
    <name type="scientific">Streptomyces longispororuber</name>
    <dbReference type="NCBI Taxonomy" id="68230"/>
    <lineage>
        <taxon>Bacteria</taxon>
        <taxon>Bacillati</taxon>
        <taxon>Actinomycetota</taxon>
        <taxon>Actinomycetes</taxon>
        <taxon>Kitasatosporales</taxon>
        <taxon>Streptomycetaceae</taxon>
        <taxon>Streptomyces</taxon>
    </lineage>
</organism>
<keyword evidence="2" id="KW-1185">Reference proteome</keyword>
<evidence type="ECO:0000313" key="1">
    <source>
        <dbReference type="EMBL" id="GHE95821.1"/>
    </source>
</evidence>
<protein>
    <submittedName>
        <fullName evidence="1">Uncharacterized protein</fullName>
    </submittedName>
</protein>
<sequence>MTARDTAGPAPGAADVVLAGSEAAAAAAGVRSTCLSPDPAAYRCRRAVSSVRSTLELRRVAAQNPLCNA</sequence>
<dbReference type="EMBL" id="BNBT01000210">
    <property type="protein sequence ID" value="GHE95821.1"/>
    <property type="molecule type" value="Genomic_DNA"/>
</dbReference>
<gene>
    <name evidence="1" type="ORF">GCM10018785_71150</name>
</gene>